<feature type="domain" description="C2H2-type" evidence="12">
    <location>
        <begin position="685"/>
        <end position="712"/>
    </location>
</feature>
<dbReference type="CTD" id="84905"/>
<feature type="compositionally biased region" description="Polar residues" evidence="11">
    <location>
        <begin position="480"/>
        <end position="490"/>
    </location>
</feature>
<dbReference type="InterPro" id="IPR013087">
    <property type="entry name" value="Znf_C2H2_type"/>
</dbReference>
<dbReference type="PANTHER" id="PTHR24379">
    <property type="entry name" value="KRAB AND ZINC FINGER DOMAIN-CONTAINING"/>
    <property type="match status" value="1"/>
</dbReference>
<dbReference type="PANTHER" id="PTHR24379:SF121">
    <property type="entry name" value="C2H2-TYPE DOMAIN-CONTAINING PROTEIN"/>
    <property type="match status" value="1"/>
</dbReference>
<feature type="region of interest" description="Disordered" evidence="11">
    <location>
        <begin position="793"/>
        <end position="930"/>
    </location>
</feature>
<gene>
    <name evidence="13" type="primary">ZNF341</name>
    <name evidence="15" type="synonym">znf341</name>
</gene>
<dbReference type="Gene3D" id="3.30.160.60">
    <property type="entry name" value="Classic Zinc Finger"/>
    <property type="match status" value="8"/>
</dbReference>
<sequence length="930" mass="103575">MAQAIFEVLEGMDNQTVLAVQSLLDGQGGVPDPNNQNVSGTPTIQSMDDEDVFLCGKCKKQFNSLPAFMTHKREQCQSSAPSLSTVSLASTNAYTPVPSISSGPQTPANRQVSTYITVPPSPLTHTLVQGNVLVSDDVLMSAISAFTSIDQPMATMQTPIQSNLSMHTAGVSYLQHHHHHHHHHHHQQQQPQSTHSLPSGQTPAHPLPAGQPAQQPLSSQVPASHSNSVVQVYSTLPHMAGVGGGGGGGGGGAEIHTLGLQPFHPVQVPSQCVESQSFTTPPVYSPGKQGTKTKTCSITTNLTELGDFEKVIIPKRPRSSKKSPDGATAEQLKGKGPKLKCNYCDKIFSKNFDLQQHIRSHTGEKPFQCIVCGRAFAQKSNVKKHMQTHKVWPMGVASTVSRLPVTVKVVPVSSNEEEGGREQQQQQQGEHEEEGPQQQTSQTQAEEEVAQSEAGGDLEESVMEVQADPEGSQGEAVQNGHPQAQIHSNQSQQCQAQTKQIVVIDSSYQCQFCASKFKTYFQLKSHLTQHKGEQVYKCVLKSCSQTFQKLDQFLEHIRTHQEQLTYRCHLCSKVFPSLFELGVHQYSHSFCPQQNTRKETTIYRCVKCQSRYSTQEALEQHLLTASHNFPCPHCQKVFPCERYFRRHLPTHGAGGRFKCQICKKAFKTEHYLKLHTRIHSGEKPYKCSLCEATFNRKDKVKRHMLIHEPFKKYKCPFRTHVGCTKEFNRPDKLKAHILSHSGIKPYKCLFCQKAFSRRAHMLEHQQSHTDNYRFRCSTCNKGFTRQSYYRDHKCPAAGNGTGTEGGEAGEAEEDEVVGVSMVEEKDGEDDGRRGRFTREATSLGTGRDDREEDERLKGSHEQVDRHREEEGMEEEGEQRRTDEGCRAAMSITIIEGQTGREEEEDGVEHGSGALEQIQSNDQNCLQQPCL</sequence>
<feature type="domain" description="C2H2-type" evidence="12">
    <location>
        <begin position="713"/>
        <end position="745"/>
    </location>
</feature>
<dbReference type="GeneID" id="108882653"/>
<evidence type="ECO:0000313" key="15">
    <source>
        <dbReference type="RefSeq" id="XP_018530813.1"/>
    </source>
</evidence>
<dbReference type="Pfam" id="PF12874">
    <property type="entry name" value="zf-met"/>
    <property type="match status" value="1"/>
</dbReference>
<dbReference type="FunFam" id="3.30.160.60:FF:000679">
    <property type="entry name" value="Zinc finger protein 341"/>
    <property type="match status" value="1"/>
</dbReference>
<proteinExistence type="predicted"/>
<dbReference type="GO" id="GO:0003677">
    <property type="term" value="F:DNA binding"/>
    <property type="evidence" value="ECO:0007669"/>
    <property type="project" value="UniProtKB-KW"/>
</dbReference>
<evidence type="ECO:0000256" key="8">
    <source>
        <dbReference type="ARBA" id="ARBA00023163"/>
    </source>
</evidence>
<keyword evidence="3" id="KW-0677">Repeat</keyword>
<evidence type="ECO:0000256" key="6">
    <source>
        <dbReference type="ARBA" id="ARBA00023015"/>
    </source>
</evidence>
<feature type="compositionally biased region" description="Acidic residues" evidence="11">
    <location>
        <begin position="445"/>
        <end position="462"/>
    </location>
</feature>
<feature type="compositionally biased region" description="Basic and acidic residues" evidence="11">
    <location>
        <begin position="846"/>
        <end position="869"/>
    </location>
</feature>
<dbReference type="Proteomes" id="UP000694890">
    <property type="component" value="Linkage group LG6"/>
</dbReference>
<feature type="compositionally biased region" description="Acidic residues" evidence="11">
    <location>
        <begin position="807"/>
        <end position="816"/>
    </location>
</feature>
<protein>
    <submittedName>
        <fullName evidence="13 15">Zinc finger protein 341</fullName>
    </submittedName>
</protein>
<dbReference type="GeneTree" id="ENSGT00390000000546"/>
<feature type="domain" description="C2H2-type" evidence="12">
    <location>
        <begin position="657"/>
        <end position="684"/>
    </location>
</feature>
<dbReference type="FunFam" id="3.30.160.60:FF:000867">
    <property type="entry name" value="Zinc finger protein 341"/>
    <property type="match status" value="1"/>
</dbReference>
<dbReference type="FunFam" id="3.30.160.60:FF:001132">
    <property type="entry name" value="Zinc finger protein 341"/>
    <property type="match status" value="1"/>
</dbReference>
<keyword evidence="6" id="KW-0805">Transcription regulation</keyword>
<evidence type="ECO:0000256" key="9">
    <source>
        <dbReference type="ARBA" id="ARBA00023242"/>
    </source>
</evidence>
<dbReference type="FunFam" id="3.30.160.60:FF:001031">
    <property type="entry name" value="zinc finger protein 341 isoform X1"/>
    <property type="match status" value="1"/>
</dbReference>
<dbReference type="AlphaFoldDB" id="A0A4W6CMX5"/>
<dbReference type="GO" id="GO:0005634">
    <property type="term" value="C:nucleus"/>
    <property type="evidence" value="ECO:0007669"/>
    <property type="project" value="UniProtKB-SubCell"/>
</dbReference>
<dbReference type="Pfam" id="PF00096">
    <property type="entry name" value="zf-C2H2"/>
    <property type="match status" value="6"/>
</dbReference>
<feature type="domain" description="C2H2-type" evidence="12">
    <location>
        <begin position="603"/>
        <end position="632"/>
    </location>
</feature>
<keyword evidence="2" id="KW-0479">Metal-binding</keyword>
<evidence type="ECO:0000256" key="2">
    <source>
        <dbReference type="ARBA" id="ARBA00022723"/>
    </source>
</evidence>
<feature type="domain" description="C2H2-type" evidence="12">
    <location>
        <begin position="508"/>
        <end position="535"/>
    </location>
</feature>
<dbReference type="InParanoid" id="A0A4W6CMX5"/>
<name>A0A4W6CMX5_LATCA</name>
<evidence type="ECO:0000256" key="7">
    <source>
        <dbReference type="ARBA" id="ARBA00023125"/>
    </source>
</evidence>
<organism evidence="13 14">
    <name type="scientific">Lates calcarifer</name>
    <name type="common">Barramundi</name>
    <name type="synonym">Holocentrus calcarifer</name>
    <dbReference type="NCBI Taxonomy" id="8187"/>
    <lineage>
        <taxon>Eukaryota</taxon>
        <taxon>Metazoa</taxon>
        <taxon>Chordata</taxon>
        <taxon>Craniata</taxon>
        <taxon>Vertebrata</taxon>
        <taxon>Euteleostomi</taxon>
        <taxon>Actinopterygii</taxon>
        <taxon>Neopterygii</taxon>
        <taxon>Teleostei</taxon>
        <taxon>Neoteleostei</taxon>
        <taxon>Acanthomorphata</taxon>
        <taxon>Carangaria</taxon>
        <taxon>Carangaria incertae sedis</taxon>
        <taxon>Centropomidae</taxon>
        <taxon>Lates</taxon>
    </lineage>
</organism>
<feature type="domain" description="C2H2-type" evidence="12">
    <location>
        <begin position="339"/>
        <end position="366"/>
    </location>
</feature>
<accession>A0A4W6CMX5</accession>
<evidence type="ECO:0000313" key="14">
    <source>
        <dbReference type="Proteomes" id="UP000314980"/>
    </source>
</evidence>
<dbReference type="InterPro" id="IPR036236">
    <property type="entry name" value="Znf_C2H2_sf"/>
</dbReference>
<feature type="compositionally biased region" description="Basic residues" evidence="11">
    <location>
        <begin position="175"/>
        <end position="187"/>
    </location>
</feature>
<keyword evidence="4 10" id="KW-0863">Zinc-finger</keyword>
<dbReference type="PROSITE" id="PS00028">
    <property type="entry name" value="ZINC_FINGER_C2H2_1"/>
    <property type="match status" value="9"/>
</dbReference>
<dbReference type="Ensembl" id="ENSLCAT00010013992.1">
    <property type="protein sequence ID" value="ENSLCAP00010013694.1"/>
    <property type="gene ID" value="ENSLCAG00010006512.1"/>
</dbReference>
<dbReference type="GO" id="GO:0003700">
    <property type="term" value="F:DNA-binding transcription factor activity"/>
    <property type="evidence" value="ECO:0007669"/>
    <property type="project" value="UniProtKB-ARBA"/>
</dbReference>
<feature type="region of interest" description="Disordered" evidence="11">
    <location>
        <begin position="174"/>
        <end position="226"/>
    </location>
</feature>
<dbReference type="Proteomes" id="UP000314980">
    <property type="component" value="Unassembled WGS sequence"/>
</dbReference>
<feature type="region of interest" description="Disordered" evidence="11">
    <location>
        <begin position="412"/>
        <end position="490"/>
    </location>
</feature>
<feature type="domain" description="C2H2-type" evidence="12">
    <location>
        <begin position="774"/>
        <end position="793"/>
    </location>
</feature>
<dbReference type="KEGG" id="lcf:108882653"/>
<dbReference type="OrthoDB" id="10064525at2759"/>
<reference evidence="15" key="2">
    <citation type="submission" date="2025-04" db="UniProtKB">
        <authorList>
            <consortium name="RefSeq"/>
        </authorList>
    </citation>
    <scope>IDENTIFICATION</scope>
    <source>
        <tissue evidence="15">Brain</tissue>
    </source>
</reference>
<dbReference type="RefSeq" id="XP_018530813.1">
    <property type="nucleotide sequence ID" value="XM_018675297.1"/>
</dbReference>
<dbReference type="SMART" id="SM00355">
    <property type="entry name" value="ZnF_C2H2"/>
    <property type="match status" value="13"/>
</dbReference>
<dbReference type="GO" id="GO:0045893">
    <property type="term" value="P:positive regulation of DNA-templated transcription"/>
    <property type="evidence" value="ECO:0007669"/>
    <property type="project" value="UniProtKB-ARBA"/>
</dbReference>
<feature type="domain" description="C2H2-type" evidence="12">
    <location>
        <begin position="566"/>
        <end position="589"/>
    </location>
</feature>
<evidence type="ECO:0000256" key="11">
    <source>
        <dbReference type="SAM" id="MobiDB-lite"/>
    </source>
</evidence>
<comment type="subcellular location">
    <subcellularLocation>
        <location evidence="1">Nucleus</location>
    </subcellularLocation>
</comment>
<feature type="compositionally biased region" description="Polar residues" evidence="11">
    <location>
        <begin position="191"/>
        <end position="202"/>
    </location>
</feature>
<feature type="compositionally biased region" description="Low complexity" evidence="11">
    <location>
        <begin position="207"/>
        <end position="220"/>
    </location>
</feature>
<dbReference type="FunFam" id="3.30.160.60:FF:000611">
    <property type="entry name" value="zinc finger protein 341 isoform X1"/>
    <property type="match status" value="1"/>
</dbReference>
<feature type="domain" description="C2H2-type" evidence="12">
    <location>
        <begin position="536"/>
        <end position="565"/>
    </location>
</feature>
<evidence type="ECO:0000256" key="5">
    <source>
        <dbReference type="ARBA" id="ARBA00022833"/>
    </source>
</evidence>
<dbReference type="STRING" id="8187.ENSLCAP00010013694"/>
<keyword evidence="9" id="KW-0539">Nucleus</keyword>
<reference evidence="13" key="3">
    <citation type="submission" date="2025-05" db="UniProtKB">
        <authorList>
            <consortium name="Ensembl"/>
        </authorList>
    </citation>
    <scope>IDENTIFICATION</scope>
</reference>
<dbReference type="PROSITE" id="PS50157">
    <property type="entry name" value="ZINC_FINGER_C2H2_2"/>
    <property type="match status" value="12"/>
</dbReference>
<feature type="region of interest" description="Disordered" evidence="11">
    <location>
        <begin position="314"/>
        <end position="333"/>
    </location>
</feature>
<dbReference type="FunFam" id="3.30.160.60:FF:000045">
    <property type="entry name" value="ZFP69 zinc finger protein B"/>
    <property type="match status" value="1"/>
</dbReference>
<keyword evidence="5" id="KW-0862">Zinc</keyword>
<evidence type="ECO:0000256" key="4">
    <source>
        <dbReference type="ARBA" id="ARBA00022771"/>
    </source>
</evidence>
<feature type="domain" description="C2H2-type" evidence="12">
    <location>
        <begin position="629"/>
        <end position="651"/>
    </location>
</feature>
<evidence type="ECO:0000259" key="12">
    <source>
        <dbReference type="PROSITE" id="PS50157"/>
    </source>
</evidence>
<dbReference type="FunFam" id="3.30.160.60:FF:000618">
    <property type="entry name" value="zinc finger protein 341 isoform X1"/>
    <property type="match status" value="1"/>
</dbReference>
<dbReference type="GO" id="GO:0008270">
    <property type="term" value="F:zinc ion binding"/>
    <property type="evidence" value="ECO:0007669"/>
    <property type="project" value="UniProtKB-KW"/>
</dbReference>
<feature type="compositionally biased region" description="Polar residues" evidence="11">
    <location>
        <begin position="916"/>
        <end position="930"/>
    </location>
</feature>
<feature type="domain" description="C2H2-type" evidence="12">
    <location>
        <begin position="746"/>
        <end position="773"/>
    </location>
</feature>
<evidence type="ECO:0000313" key="13">
    <source>
        <dbReference type="Ensembl" id="ENSLCAP00010013694.1"/>
    </source>
</evidence>
<keyword evidence="8" id="KW-0804">Transcription</keyword>
<evidence type="ECO:0000256" key="10">
    <source>
        <dbReference type="PROSITE-ProRule" id="PRU00042"/>
    </source>
</evidence>
<reference evidence="14" key="1">
    <citation type="submission" date="2015-09" db="EMBL/GenBank/DDBJ databases">
        <authorList>
            <person name="Sai Rama Sridatta P."/>
        </authorList>
    </citation>
    <scope>NUCLEOTIDE SEQUENCE [LARGE SCALE GENOMIC DNA]</scope>
</reference>
<feature type="domain" description="C2H2-type" evidence="12">
    <location>
        <begin position="367"/>
        <end position="389"/>
    </location>
</feature>
<keyword evidence="14" id="KW-1185">Reference proteome</keyword>
<evidence type="ECO:0000256" key="3">
    <source>
        <dbReference type="ARBA" id="ARBA00022737"/>
    </source>
</evidence>
<evidence type="ECO:0000256" key="1">
    <source>
        <dbReference type="ARBA" id="ARBA00004123"/>
    </source>
</evidence>
<dbReference type="SUPFAM" id="SSF57667">
    <property type="entry name" value="beta-beta-alpha zinc fingers"/>
    <property type="match status" value="5"/>
</dbReference>
<keyword evidence="7" id="KW-0238">DNA-binding</keyword>